<keyword evidence="3" id="KW-1185">Reference proteome</keyword>
<evidence type="ECO:0000313" key="2">
    <source>
        <dbReference type="EMBL" id="EFR31096.1"/>
    </source>
</evidence>
<proteinExistence type="predicted"/>
<dbReference type="STRING" id="908337.HMPREF9257_1517"/>
<gene>
    <name evidence="2" type="ORF">HMPREF9257_1517</name>
</gene>
<dbReference type="OrthoDB" id="2186451at2"/>
<sequence length="123" mass="14376">MTALDKLQIKGQLVKSKFIQAKDAQLLYIQVLSKQNEKINALLAKHGLEFLMDHQEGDPVTLYGHYNQKHQFVVEKYLSAQKGTSLYDPKQPKHLKYPHQKKSNLRRTYDSSSRQAKYRCKNE</sequence>
<evidence type="ECO:0000313" key="3">
    <source>
        <dbReference type="Proteomes" id="UP000005990"/>
    </source>
</evidence>
<dbReference type="Proteomes" id="UP000005990">
    <property type="component" value="Unassembled WGS sequence"/>
</dbReference>
<dbReference type="EMBL" id="AENN01000015">
    <property type="protein sequence ID" value="EFR31096.1"/>
    <property type="molecule type" value="Genomic_DNA"/>
</dbReference>
<comment type="caution">
    <text evidence="2">The sequence shown here is derived from an EMBL/GenBank/DDBJ whole genome shotgun (WGS) entry which is preliminary data.</text>
</comment>
<feature type="region of interest" description="Disordered" evidence="1">
    <location>
        <begin position="85"/>
        <end position="123"/>
    </location>
</feature>
<accession>E4KPM9</accession>
<name>E4KPM9_9LACT</name>
<dbReference type="AlphaFoldDB" id="E4KPM9"/>
<reference evidence="2 3" key="1">
    <citation type="submission" date="2010-10" db="EMBL/GenBank/DDBJ databases">
        <authorList>
            <person name="Durkin A.S."/>
            <person name="Madupu R."/>
            <person name="Torralba M."/>
            <person name="Gillis M."/>
            <person name="Methe B."/>
            <person name="Sutton G."/>
            <person name="Nelson K.E."/>
        </authorList>
    </citation>
    <scope>NUCLEOTIDE SEQUENCE [LARGE SCALE GENOMIC DNA]</scope>
    <source>
        <strain evidence="2 3">ACS-139-V-Col8</strain>
    </source>
</reference>
<protein>
    <submittedName>
        <fullName evidence="2">Uncharacterized protein</fullName>
    </submittedName>
</protein>
<evidence type="ECO:0000256" key="1">
    <source>
        <dbReference type="SAM" id="MobiDB-lite"/>
    </source>
</evidence>
<feature type="compositionally biased region" description="Basic residues" evidence="1">
    <location>
        <begin position="92"/>
        <end position="105"/>
    </location>
</feature>
<organism evidence="2 3">
    <name type="scientific">Eremococcus coleocola ACS-139-V-Col8</name>
    <dbReference type="NCBI Taxonomy" id="908337"/>
    <lineage>
        <taxon>Bacteria</taxon>
        <taxon>Bacillati</taxon>
        <taxon>Bacillota</taxon>
        <taxon>Bacilli</taxon>
        <taxon>Lactobacillales</taxon>
        <taxon>Aerococcaceae</taxon>
        <taxon>Eremococcus</taxon>
    </lineage>
</organism>
<dbReference type="eggNOG" id="ENOG502ZFWJ">
    <property type="taxonomic scope" value="Bacteria"/>
</dbReference>
<dbReference type="RefSeq" id="WP_006418299.1">
    <property type="nucleotide sequence ID" value="NZ_AENN01000015.1"/>
</dbReference>